<evidence type="ECO:0000313" key="1">
    <source>
        <dbReference type="EMBL" id="RNB79345.1"/>
    </source>
</evidence>
<gene>
    <name evidence="1" type="ORF">EDM59_27000</name>
</gene>
<keyword evidence="2" id="KW-1185">Reference proteome</keyword>
<protein>
    <submittedName>
        <fullName evidence="1">Uncharacterized protein</fullName>
    </submittedName>
</protein>
<dbReference type="AlphaFoldDB" id="A0A3M8CWY1"/>
<proteinExistence type="predicted"/>
<dbReference type="EMBL" id="RHHU01000020">
    <property type="protein sequence ID" value="RNB79345.1"/>
    <property type="molecule type" value="Genomic_DNA"/>
</dbReference>
<evidence type="ECO:0000313" key="2">
    <source>
        <dbReference type="Proteomes" id="UP000269573"/>
    </source>
</evidence>
<dbReference type="Proteomes" id="UP000269573">
    <property type="component" value="Unassembled WGS sequence"/>
</dbReference>
<accession>A0A3M8CWY1</accession>
<organism evidence="1 2">
    <name type="scientific">Brevibacillus nitrificans</name>
    <dbReference type="NCBI Taxonomy" id="651560"/>
    <lineage>
        <taxon>Bacteria</taxon>
        <taxon>Bacillati</taxon>
        <taxon>Bacillota</taxon>
        <taxon>Bacilli</taxon>
        <taxon>Bacillales</taxon>
        <taxon>Paenibacillaceae</taxon>
        <taxon>Brevibacillus</taxon>
    </lineage>
</organism>
<reference evidence="1 2" key="1">
    <citation type="submission" date="2018-10" db="EMBL/GenBank/DDBJ databases">
        <title>Phylogenomics of Brevibacillus.</title>
        <authorList>
            <person name="Dunlap C."/>
        </authorList>
    </citation>
    <scope>NUCLEOTIDE SEQUENCE [LARGE SCALE GENOMIC DNA]</scope>
    <source>
        <strain evidence="1 2">JCM 15774</strain>
    </source>
</reference>
<name>A0A3M8CWY1_9BACL</name>
<sequence>MGEEHFQAALNATPCWEKNISKLRSMLRPAGGRTFPSCAQCYALLGEKLPAPHPLAGKRKSGSRCAAFAGCVSVARQWLLRSVGLHNSLRLEMFFLSGEKML</sequence>
<comment type="caution">
    <text evidence="1">The sequence shown here is derived from an EMBL/GenBank/DDBJ whole genome shotgun (WGS) entry which is preliminary data.</text>
</comment>